<dbReference type="InterPro" id="IPR036890">
    <property type="entry name" value="HATPase_C_sf"/>
</dbReference>
<keyword evidence="8" id="KW-0812">Transmembrane</keyword>
<feature type="domain" description="PAS" evidence="10">
    <location>
        <begin position="261"/>
        <end position="299"/>
    </location>
</feature>
<evidence type="ECO:0000259" key="9">
    <source>
        <dbReference type="PROSITE" id="PS50109"/>
    </source>
</evidence>
<evidence type="ECO:0000256" key="7">
    <source>
        <dbReference type="ARBA" id="ARBA00023012"/>
    </source>
</evidence>
<protein>
    <recommendedName>
        <fullName evidence="2">histidine kinase</fullName>
        <ecNumber evidence="2">2.7.13.3</ecNumber>
    </recommendedName>
</protein>
<evidence type="ECO:0000256" key="6">
    <source>
        <dbReference type="ARBA" id="ARBA00022840"/>
    </source>
</evidence>
<dbReference type="EMBL" id="JBHUME010000002">
    <property type="protein sequence ID" value="MFD2611378.1"/>
    <property type="molecule type" value="Genomic_DNA"/>
</dbReference>
<dbReference type="Pfam" id="PF13426">
    <property type="entry name" value="PAS_9"/>
    <property type="match status" value="1"/>
</dbReference>
<keyword evidence="13" id="KW-1185">Reference proteome</keyword>
<dbReference type="SMART" id="SM00387">
    <property type="entry name" value="HATPase_c"/>
    <property type="match status" value="1"/>
</dbReference>
<dbReference type="InterPro" id="IPR005330">
    <property type="entry name" value="MHYT_dom"/>
</dbReference>
<dbReference type="PROSITE" id="PS50112">
    <property type="entry name" value="PAS"/>
    <property type="match status" value="1"/>
</dbReference>
<name>A0ABW5P878_9BACL</name>
<accession>A0ABW5P878</accession>
<keyword evidence="6 12" id="KW-0067">ATP-binding</keyword>
<dbReference type="EC" id="2.7.13.3" evidence="2"/>
<evidence type="ECO:0000256" key="8">
    <source>
        <dbReference type="PROSITE-ProRule" id="PRU00244"/>
    </source>
</evidence>
<dbReference type="NCBIfam" id="TIGR00229">
    <property type="entry name" value="sensory_box"/>
    <property type="match status" value="1"/>
</dbReference>
<dbReference type="Pfam" id="PF02518">
    <property type="entry name" value="HATPase_c"/>
    <property type="match status" value="1"/>
</dbReference>
<feature type="transmembrane region" description="Helical" evidence="8">
    <location>
        <begin position="211"/>
        <end position="230"/>
    </location>
</feature>
<sequence>MDNLIAMMPQLLLTLSVVFLTCYATMEIADRILPDSPRRMKIVYMTCTSIVFGFGMWCMHFISLVHLPIALTYNLKAAVIALAVAALSSTIPVYLIYQASRIPYSSFLAAASLCMTTVLIHISGMSAVSDHMRYDLPRMLMYCSGGMILIYAALRFIQQRGFNSNRLRIALSSFVTAVALTGIHYAGLPPHREFFHLYHKTPVPLMGQDEFSILLSAVYFLLIGIVIAALSGKQSLMPDKAPLASAGNCYKALYYNNPDLVLEIDLHGRLVDSNNRLTEVTDYTKEEVMGRSISDFLLPGAGGWLEQLLLRRLDTTQHKEVTILLNNGSKVHWDVSAIPMKSEEGMVCGFLLTCRTNREIGRGKQRYLELQSSLDTFSGDLFGVTHIADIQSRLIREVRQVLGADKVYVLIRKEYGYEVLAACGKKSLVNQEELKQLGEQPVMEQLVDMNHGHLLQLGKIKGDDAYLWIHERLELLALEPYRVWLRTLARYVMVLFDNFRVIEDLSSELSMNAANTAVSPWFLRLLFNLSENERVRLAADLHDTALQEQIVWYRKLEAIASRNEIQHLEPELNEVTEGLLDVIYQIRLVCYELRPPFLKEMGIVAALSKLYEDFQLRTDLYIQFTADSFESVLLTDDLVTGLYRINQELLNNAAKHSKASLIKIRLFRDEDRVSLKYEDNGIGFDMAAVMHLNAKGMGIYGIKERVRSLEGELQMESLPGNGMNVDIRFPMTAAHTYITTGG</sequence>
<dbReference type="InterPro" id="IPR003594">
    <property type="entry name" value="HATPase_dom"/>
</dbReference>
<evidence type="ECO:0000256" key="2">
    <source>
        <dbReference type="ARBA" id="ARBA00012438"/>
    </source>
</evidence>
<evidence type="ECO:0000313" key="12">
    <source>
        <dbReference type="EMBL" id="MFD2611378.1"/>
    </source>
</evidence>
<reference evidence="13" key="1">
    <citation type="journal article" date="2019" name="Int. J. Syst. Evol. Microbiol.">
        <title>The Global Catalogue of Microorganisms (GCM) 10K type strain sequencing project: providing services to taxonomists for standard genome sequencing and annotation.</title>
        <authorList>
            <consortium name="The Broad Institute Genomics Platform"/>
            <consortium name="The Broad Institute Genome Sequencing Center for Infectious Disease"/>
            <person name="Wu L."/>
            <person name="Ma J."/>
        </authorList>
    </citation>
    <scope>NUCLEOTIDE SEQUENCE [LARGE SCALE GENOMIC DNA]</scope>
    <source>
        <strain evidence="13">KCTC 3950</strain>
    </source>
</reference>
<organism evidence="12 13">
    <name type="scientific">Paenibacillus gansuensis</name>
    <dbReference type="NCBI Taxonomy" id="306542"/>
    <lineage>
        <taxon>Bacteria</taxon>
        <taxon>Bacillati</taxon>
        <taxon>Bacillota</taxon>
        <taxon>Bacilli</taxon>
        <taxon>Bacillales</taxon>
        <taxon>Paenibacillaceae</taxon>
        <taxon>Paenibacillus</taxon>
    </lineage>
</organism>
<evidence type="ECO:0000259" key="11">
    <source>
        <dbReference type="PROSITE" id="PS50924"/>
    </source>
</evidence>
<dbReference type="SMART" id="SM00091">
    <property type="entry name" value="PAS"/>
    <property type="match status" value="1"/>
</dbReference>
<evidence type="ECO:0000256" key="4">
    <source>
        <dbReference type="ARBA" id="ARBA00022741"/>
    </source>
</evidence>
<dbReference type="GO" id="GO:0005524">
    <property type="term" value="F:ATP binding"/>
    <property type="evidence" value="ECO:0007669"/>
    <property type="project" value="UniProtKB-KW"/>
</dbReference>
<dbReference type="InterPro" id="IPR011712">
    <property type="entry name" value="Sig_transdc_His_kin_sub3_dim/P"/>
</dbReference>
<dbReference type="InterPro" id="IPR005467">
    <property type="entry name" value="His_kinase_dom"/>
</dbReference>
<comment type="catalytic activity">
    <reaction evidence="1">
        <text>ATP + protein L-histidine = ADP + protein N-phospho-L-histidine.</text>
        <dbReference type="EC" id="2.7.13.3"/>
    </reaction>
</comment>
<feature type="transmembrane region" description="Helical" evidence="8">
    <location>
        <begin position="12"/>
        <end position="30"/>
    </location>
</feature>
<feature type="domain" description="MHYT" evidence="11">
    <location>
        <begin position="6"/>
        <end position="194"/>
    </location>
</feature>
<dbReference type="InterPro" id="IPR000014">
    <property type="entry name" value="PAS"/>
</dbReference>
<keyword evidence="7" id="KW-0902">Two-component regulatory system</keyword>
<dbReference type="PROSITE" id="PS50109">
    <property type="entry name" value="HIS_KIN"/>
    <property type="match status" value="1"/>
</dbReference>
<dbReference type="CDD" id="cd00130">
    <property type="entry name" value="PAS"/>
    <property type="match status" value="1"/>
</dbReference>
<dbReference type="PANTHER" id="PTHR24421">
    <property type="entry name" value="NITRATE/NITRITE SENSOR PROTEIN NARX-RELATED"/>
    <property type="match status" value="1"/>
</dbReference>
<keyword evidence="5" id="KW-0418">Kinase</keyword>
<dbReference type="InterPro" id="IPR050482">
    <property type="entry name" value="Sensor_HK_TwoCompSys"/>
</dbReference>
<dbReference type="Gene3D" id="3.30.565.10">
    <property type="entry name" value="Histidine kinase-like ATPase, C-terminal domain"/>
    <property type="match status" value="1"/>
</dbReference>
<keyword evidence="8" id="KW-0472">Membrane</keyword>
<evidence type="ECO:0000313" key="13">
    <source>
        <dbReference type="Proteomes" id="UP001597541"/>
    </source>
</evidence>
<keyword evidence="3" id="KW-0808">Transferase</keyword>
<keyword evidence="8" id="KW-1133">Transmembrane helix</keyword>
<feature type="transmembrane region" description="Helical" evidence="8">
    <location>
        <begin position="104"/>
        <end position="127"/>
    </location>
</feature>
<dbReference type="InterPro" id="IPR035965">
    <property type="entry name" value="PAS-like_dom_sf"/>
</dbReference>
<evidence type="ECO:0000256" key="5">
    <source>
        <dbReference type="ARBA" id="ARBA00022777"/>
    </source>
</evidence>
<evidence type="ECO:0000259" key="10">
    <source>
        <dbReference type="PROSITE" id="PS50112"/>
    </source>
</evidence>
<dbReference type="SUPFAM" id="SSF55785">
    <property type="entry name" value="PYP-like sensor domain (PAS domain)"/>
    <property type="match status" value="1"/>
</dbReference>
<dbReference type="PANTHER" id="PTHR24421:SF60">
    <property type="entry name" value="SENSOR HISTIDINE KINASE COMP"/>
    <property type="match status" value="1"/>
</dbReference>
<dbReference type="Pfam" id="PF07730">
    <property type="entry name" value="HisKA_3"/>
    <property type="match status" value="1"/>
</dbReference>
<feature type="transmembrane region" description="Helical" evidence="8">
    <location>
        <begin position="42"/>
        <end position="65"/>
    </location>
</feature>
<feature type="domain" description="Histidine kinase" evidence="9">
    <location>
        <begin position="642"/>
        <end position="733"/>
    </location>
</feature>
<proteinExistence type="predicted"/>
<gene>
    <name evidence="12" type="ORF">ACFSUF_02955</name>
</gene>
<feature type="transmembrane region" description="Helical" evidence="8">
    <location>
        <begin position="139"/>
        <end position="157"/>
    </location>
</feature>
<feature type="transmembrane region" description="Helical" evidence="8">
    <location>
        <begin position="77"/>
        <end position="97"/>
    </location>
</feature>
<feature type="transmembrane region" description="Helical" evidence="8">
    <location>
        <begin position="169"/>
        <end position="188"/>
    </location>
</feature>
<keyword evidence="4" id="KW-0547">Nucleotide-binding</keyword>
<dbReference type="SUPFAM" id="SSF55874">
    <property type="entry name" value="ATPase domain of HSP90 chaperone/DNA topoisomerase II/histidine kinase"/>
    <property type="match status" value="1"/>
</dbReference>
<dbReference type="Gene3D" id="3.30.450.20">
    <property type="entry name" value="PAS domain"/>
    <property type="match status" value="1"/>
</dbReference>
<comment type="caution">
    <text evidence="12">The sequence shown here is derived from an EMBL/GenBank/DDBJ whole genome shotgun (WGS) entry which is preliminary data.</text>
</comment>
<evidence type="ECO:0000256" key="3">
    <source>
        <dbReference type="ARBA" id="ARBA00022679"/>
    </source>
</evidence>
<dbReference type="PROSITE" id="PS50924">
    <property type="entry name" value="MHYT"/>
    <property type="match status" value="1"/>
</dbReference>
<evidence type="ECO:0000256" key="1">
    <source>
        <dbReference type="ARBA" id="ARBA00000085"/>
    </source>
</evidence>
<dbReference type="Proteomes" id="UP001597541">
    <property type="component" value="Unassembled WGS sequence"/>
</dbReference>
<dbReference type="CDD" id="cd16917">
    <property type="entry name" value="HATPase_UhpB-NarQ-NarX-like"/>
    <property type="match status" value="1"/>
</dbReference>
<dbReference type="RefSeq" id="WP_377599933.1">
    <property type="nucleotide sequence ID" value="NZ_JBHUME010000002.1"/>
</dbReference>